<reference evidence="1" key="1">
    <citation type="submission" date="2020-09" db="EMBL/GenBank/DDBJ databases">
        <title>Genome-Enabled Discovery of Anthraquinone Biosynthesis in Senna tora.</title>
        <authorList>
            <person name="Kang S.-H."/>
            <person name="Pandey R.P."/>
            <person name="Lee C.-M."/>
            <person name="Sim J.-S."/>
            <person name="Jeong J.-T."/>
            <person name="Choi B.-S."/>
            <person name="Jung M."/>
            <person name="Ginzburg D."/>
            <person name="Zhao K."/>
            <person name="Won S.Y."/>
            <person name="Oh T.-J."/>
            <person name="Yu Y."/>
            <person name="Kim N.-H."/>
            <person name="Lee O.R."/>
            <person name="Lee T.-H."/>
            <person name="Bashyal P."/>
            <person name="Kim T.-S."/>
            <person name="Lee W.-H."/>
            <person name="Kawkins C."/>
            <person name="Kim C.-K."/>
            <person name="Kim J.S."/>
            <person name="Ahn B.O."/>
            <person name="Rhee S.Y."/>
            <person name="Sohng J.K."/>
        </authorList>
    </citation>
    <scope>NUCLEOTIDE SEQUENCE</scope>
    <source>
        <tissue evidence="1">Leaf</tissue>
    </source>
</reference>
<gene>
    <name evidence="1" type="ORF">G2W53_013793</name>
</gene>
<proteinExistence type="predicted"/>
<dbReference type="Proteomes" id="UP000634136">
    <property type="component" value="Unassembled WGS sequence"/>
</dbReference>
<sequence>MFQEPFTYSSFSLKTLEAVQNVSVTIFVTIFVNLIVKAHMKLEAKFKLPLRDPKMVLDKMLEAKNGGRKSASDKSISLYPVDDDVGLSDALNAPNCMPSNQHIISDTRKDLVANSNLDSGEVRHAINDTSNLLMNLSQIGDAANNTFVEVANYLYENLIGKQQAIKLGQQFMSAQNGELRIMSSNNFQGLPNSIESAMGFHDSSEISIDRLMSYAGKMANLFYNSYKAWYSKIIEDGYMIEDNEWTRLHATSKLGLELVAPLSDGKQLLQNKNKRIYQMKDAVLIALIREHDLVILNGFGEAVPQQPPSAHEDPRMELSRHPLSLDSSKAAPDFGGTEARSGVYI</sequence>
<keyword evidence="2" id="KW-1185">Reference proteome</keyword>
<evidence type="ECO:0000313" key="2">
    <source>
        <dbReference type="Proteomes" id="UP000634136"/>
    </source>
</evidence>
<name>A0A834U2Q7_9FABA</name>
<dbReference type="EMBL" id="JAAIUW010000005">
    <property type="protein sequence ID" value="KAF7831460.1"/>
    <property type="molecule type" value="Genomic_DNA"/>
</dbReference>
<dbReference type="AlphaFoldDB" id="A0A834U2Q7"/>
<comment type="caution">
    <text evidence="1">The sequence shown here is derived from an EMBL/GenBank/DDBJ whole genome shotgun (WGS) entry which is preliminary data.</text>
</comment>
<organism evidence="1 2">
    <name type="scientific">Senna tora</name>
    <dbReference type="NCBI Taxonomy" id="362788"/>
    <lineage>
        <taxon>Eukaryota</taxon>
        <taxon>Viridiplantae</taxon>
        <taxon>Streptophyta</taxon>
        <taxon>Embryophyta</taxon>
        <taxon>Tracheophyta</taxon>
        <taxon>Spermatophyta</taxon>
        <taxon>Magnoliopsida</taxon>
        <taxon>eudicotyledons</taxon>
        <taxon>Gunneridae</taxon>
        <taxon>Pentapetalae</taxon>
        <taxon>rosids</taxon>
        <taxon>fabids</taxon>
        <taxon>Fabales</taxon>
        <taxon>Fabaceae</taxon>
        <taxon>Caesalpinioideae</taxon>
        <taxon>Cassia clade</taxon>
        <taxon>Senna</taxon>
    </lineage>
</organism>
<protein>
    <submittedName>
        <fullName evidence="1">Uncharacterized protein</fullName>
    </submittedName>
</protein>
<evidence type="ECO:0000313" key="1">
    <source>
        <dbReference type="EMBL" id="KAF7831460.1"/>
    </source>
</evidence>
<accession>A0A834U2Q7</accession>